<proteinExistence type="inferred from homology"/>
<dbReference type="InterPro" id="IPR001148">
    <property type="entry name" value="CA_dom"/>
</dbReference>
<dbReference type="EMBL" id="BTSY01000002">
    <property type="protein sequence ID" value="GMT12954.1"/>
    <property type="molecule type" value="Genomic_DNA"/>
</dbReference>
<accession>A0AAV5V4Z7</accession>
<dbReference type="SMART" id="SM01057">
    <property type="entry name" value="Carb_anhydrase"/>
    <property type="match status" value="1"/>
</dbReference>
<dbReference type="Pfam" id="PF00194">
    <property type="entry name" value="Carb_anhydrase"/>
    <property type="match status" value="1"/>
</dbReference>
<dbReference type="Proteomes" id="UP001432322">
    <property type="component" value="Unassembled WGS sequence"/>
</dbReference>
<reference evidence="3" key="1">
    <citation type="submission" date="2023-10" db="EMBL/GenBank/DDBJ databases">
        <title>Genome assembly of Pristionchus species.</title>
        <authorList>
            <person name="Yoshida K."/>
            <person name="Sommer R.J."/>
        </authorList>
    </citation>
    <scope>NUCLEOTIDE SEQUENCE</scope>
    <source>
        <strain evidence="3">RS5133</strain>
    </source>
</reference>
<name>A0AAV5V4Z7_9BILA</name>
<dbReference type="PANTHER" id="PTHR18952:SF124">
    <property type="entry name" value="CARBONIC ANHYDRASE 7"/>
    <property type="match status" value="1"/>
</dbReference>
<dbReference type="PROSITE" id="PS51144">
    <property type="entry name" value="ALPHA_CA_2"/>
    <property type="match status" value="1"/>
</dbReference>
<comment type="similarity">
    <text evidence="1">Belongs to the alpha-carbonic anhydrase family.</text>
</comment>
<dbReference type="GO" id="GO:0005737">
    <property type="term" value="C:cytoplasm"/>
    <property type="evidence" value="ECO:0007669"/>
    <property type="project" value="TreeGrafter"/>
</dbReference>
<comment type="caution">
    <text evidence="3">The sequence shown here is derived from an EMBL/GenBank/DDBJ whole genome shotgun (WGS) entry which is preliminary data.</text>
</comment>
<dbReference type="AlphaFoldDB" id="A0AAV5V4Z7"/>
<dbReference type="PANTHER" id="PTHR18952">
    <property type="entry name" value="CARBONIC ANHYDRASE"/>
    <property type="match status" value="1"/>
</dbReference>
<dbReference type="SUPFAM" id="SSF51069">
    <property type="entry name" value="Carbonic anhydrase"/>
    <property type="match status" value="1"/>
</dbReference>
<dbReference type="InterPro" id="IPR036398">
    <property type="entry name" value="CA_dom_sf"/>
</dbReference>
<dbReference type="GO" id="GO:0004089">
    <property type="term" value="F:carbonate dehydratase activity"/>
    <property type="evidence" value="ECO:0007669"/>
    <property type="project" value="InterPro"/>
</dbReference>
<protein>
    <recommendedName>
        <fullName evidence="2">Alpha-carbonic anhydrase domain-containing protein</fullName>
    </recommendedName>
</protein>
<dbReference type="Gene3D" id="3.10.200.10">
    <property type="entry name" value="Alpha carbonic anhydrase"/>
    <property type="match status" value="1"/>
</dbReference>
<feature type="domain" description="Alpha-carbonic anhydrase" evidence="2">
    <location>
        <begin position="1"/>
        <end position="241"/>
    </location>
</feature>
<evidence type="ECO:0000313" key="4">
    <source>
        <dbReference type="Proteomes" id="UP001432322"/>
    </source>
</evidence>
<evidence type="ECO:0000259" key="2">
    <source>
        <dbReference type="PROSITE" id="PS51144"/>
    </source>
</evidence>
<dbReference type="InterPro" id="IPR023561">
    <property type="entry name" value="Carbonic_anhydrase_a-class"/>
</dbReference>
<dbReference type="GO" id="GO:0008270">
    <property type="term" value="F:zinc ion binding"/>
    <property type="evidence" value="ECO:0007669"/>
    <property type="project" value="InterPro"/>
</dbReference>
<keyword evidence="4" id="KW-1185">Reference proteome</keyword>
<evidence type="ECO:0000256" key="1">
    <source>
        <dbReference type="ARBA" id="ARBA00010718"/>
    </source>
</evidence>
<feature type="non-terminal residue" evidence="3">
    <location>
        <position position="241"/>
    </location>
</feature>
<organism evidence="3 4">
    <name type="scientific">Pristionchus fissidentatus</name>
    <dbReference type="NCBI Taxonomy" id="1538716"/>
    <lineage>
        <taxon>Eukaryota</taxon>
        <taxon>Metazoa</taxon>
        <taxon>Ecdysozoa</taxon>
        <taxon>Nematoda</taxon>
        <taxon>Chromadorea</taxon>
        <taxon>Rhabditida</taxon>
        <taxon>Rhabditina</taxon>
        <taxon>Diplogasteromorpha</taxon>
        <taxon>Diplogasteroidea</taxon>
        <taxon>Neodiplogasteridae</taxon>
        <taxon>Pristionchus</taxon>
    </lineage>
</organism>
<evidence type="ECO:0000313" key="3">
    <source>
        <dbReference type="EMBL" id="GMT12954.1"/>
    </source>
</evidence>
<feature type="non-terminal residue" evidence="3">
    <location>
        <position position="1"/>
    </location>
</feature>
<gene>
    <name evidence="3" type="ORF">PFISCL1PPCAC_4251</name>
</gene>
<sequence length="241" mass="28387">ERQRSPTALDTVVAVPGLSRDELRFEYGSQPSAIDCRDHHGHWEVRLNGLQKLHIDYLNETFVLQQFHAHWGHTVDQEGSEHILNGRRTTAEIHFVHRNIRYATMKEALGKPAGLVVLAVFVEAINNWEQLHYRTSEFRAGNQFSILADLVKARNKMERLKYLWRIRPQNLIPANSPFLHYTGSLTFNERGPVEWVVYEKTLKVRREHLAFLYEYGPENWNELHEIRNDTVIYRTLEEFTE</sequence>